<organism evidence="2 3">
    <name type="scientific">Nakaseomyces bracarensis</name>
    <dbReference type="NCBI Taxonomy" id="273131"/>
    <lineage>
        <taxon>Eukaryota</taxon>
        <taxon>Fungi</taxon>
        <taxon>Dikarya</taxon>
        <taxon>Ascomycota</taxon>
        <taxon>Saccharomycotina</taxon>
        <taxon>Saccharomycetes</taxon>
        <taxon>Saccharomycetales</taxon>
        <taxon>Saccharomycetaceae</taxon>
        <taxon>Nakaseomyces</taxon>
    </lineage>
</organism>
<gene>
    <name evidence="2" type="ORF">RNJ44_03650</name>
</gene>
<dbReference type="Proteomes" id="UP001623330">
    <property type="component" value="Unassembled WGS sequence"/>
</dbReference>
<evidence type="ECO:0000256" key="1">
    <source>
        <dbReference type="SAM" id="MobiDB-lite"/>
    </source>
</evidence>
<feature type="compositionally biased region" description="Acidic residues" evidence="1">
    <location>
        <begin position="139"/>
        <end position="184"/>
    </location>
</feature>
<protein>
    <submittedName>
        <fullName evidence="2">Uncharacterized protein</fullName>
    </submittedName>
</protein>
<keyword evidence="3" id="KW-1185">Reference proteome</keyword>
<comment type="caution">
    <text evidence="2">The sequence shown here is derived from an EMBL/GenBank/DDBJ whole genome shotgun (WGS) entry which is preliminary data.</text>
</comment>
<accession>A0ABR4NXH6</accession>
<evidence type="ECO:0000313" key="2">
    <source>
        <dbReference type="EMBL" id="KAL3233610.1"/>
    </source>
</evidence>
<dbReference type="EMBL" id="JBEVYD010000004">
    <property type="protein sequence ID" value="KAL3233610.1"/>
    <property type="molecule type" value="Genomic_DNA"/>
</dbReference>
<reference evidence="2 3" key="1">
    <citation type="submission" date="2024-05" db="EMBL/GenBank/DDBJ databases">
        <title>Long read based assembly of the Candida bracarensis genome reveals expanded adhesin content.</title>
        <authorList>
            <person name="Marcet-Houben M."/>
            <person name="Ksiezopolska E."/>
            <person name="Gabaldon T."/>
        </authorList>
    </citation>
    <scope>NUCLEOTIDE SEQUENCE [LARGE SCALE GENOMIC DNA]</scope>
    <source>
        <strain evidence="2 3">CBM6</strain>
    </source>
</reference>
<name>A0ABR4NXH6_9SACH</name>
<evidence type="ECO:0000313" key="3">
    <source>
        <dbReference type="Proteomes" id="UP001623330"/>
    </source>
</evidence>
<feature type="region of interest" description="Disordered" evidence="1">
    <location>
        <begin position="124"/>
        <end position="212"/>
    </location>
</feature>
<proteinExistence type="predicted"/>
<sequence length="284" mass="32404">MFDTDAVKGYKIGELIRSDNHSCTYHVVDGSGNNYVLKVVTEGMCLPRKSKPIEPIQRNNSTEWRSTLMDSFKYRNSRGQDMHCFVYKEDAEDYFSFYECSSIRKSEPVKDIKLRSIKYETLNTPTPYGGMQPATIACDNDDDDDDDDDEDDDEDEEIENSNIYDDDYETDDSSDSDSEDEDMEVNIIVNKGDKDTGLPPILAKENSNSNDEKEHIHFVNNPLLQNICHRQHKQIVRTPIPGGCGVPSNFNQQNLTCQKDHFKLEMLQSSMLKRRSTSSAGHLA</sequence>